<dbReference type="GeneID" id="41995221"/>
<evidence type="ECO:0000313" key="2">
    <source>
        <dbReference type="EMBL" id="RBR18958.1"/>
    </source>
</evidence>
<organism evidence="2 3">
    <name type="scientific">Fusarium coffeatum</name>
    <dbReference type="NCBI Taxonomy" id="231269"/>
    <lineage>
        <taxon>Eukaryota</taxon>
        <taxon>Fungi</taxon>
        <taxon>Dikarya</taxon>
        <taxon>Ascomycota</taxon>
        <taxon>Pezizomycotina</taxon>
        <taxon>Sordariomycetes</taxon>
        <taxon>Hypocreomycetidae</taxon>
        <taxon>Hypocreales</taxon>
        <taxon>Nectriaceae</taxon>
        <taxon>Fusarium</taxon>
        <taxon>Fusarium incarnatum-equiseti species complex</taxon>
    </lineage>
</organism>
<keyword evidence="3" id="KW-1185">Reference proteome</keyword>
<sequence>MSLDEDVSYGTQDNLCQVSSLRPVSYLSREQSLTFDYADKRHKRRRSEELIDLNLVMSNTEDSTTVHRSAKKLCDRTEQIAKDISRQLQQGMELDGEVMEFLAEFIFEVFGNLTSEGVKSHLLETPWPGNNNPQHQSLATFTAYQRSLFLIYCNEDRHWNLGVSEIHENRIYFSFYGVTAQQAKEHFVRCIDTGDSGYEAEYQSQKGFLYPLDTCSSGIYALMYLKRIITGEIASQLIDPTAAREEFMDMMVDVPINSYKSLSSNNASILRRIKADQCGLDDDFSELDVIIPSTQQEDDGASRSFLDFVKAAKARGTKEQLKNELDLEEERLSMVLETLQTARIEEVKAEGKAEGIMHMRDMYVRKLQSHRSSSSQTLFPAGQQPPTDRAQTVLAHLREVLADEVRDKVMEYVSQASLEAQSSTTSDRAKCRRRIRALSQKMEEIRKRVETLRVGVQTVEAHDEFESKSLGSKLTSFSKERWSNAYNNSPY</sequence>
<dbReference type="Proteomes" id="UP000253153">
    <property type="component" value="Unassembled WGS sequence"/>
</dbReference>
<proteinExistence type="predicted"/>
<feature type="coiled-coil region" evidence="1">
    <location>
        <begin position="428"/>
        <end position="455"/>
    </location>
</feature>
<name>A0A366RR25_9HYPO</name>
<accession>A0A366RR25</accession>
<feature type="coiled-coil region" evidence="1">
    <location>
        <begin position="311"/>
        <end position="338"/>
    </location>
</feature>
<keyword evidence="1" id="KW-0175">Coiled coil</keyword>
<dbReference type="EMBL" id="QKXC01000118">
    <property type="protein sequence ID" value="RBR18958.1"/>
    <property type="molecule type" value="Genomic_DNA"/>
</dbReference>
<evidence type="ECO:0000313" key="3">
    <source>
        <dbReference type="Proteomes" id="UP000253153"/>
    </source>
</evidence>
<reference evidence="2 3" key="1">
    <citation type="submission" date="2018-06" db="EMBL/GenBank/DDBJ databases">
        <title>Fusarium incarnatum-equiseti species complex species 28.</title>
        <authorList>
            <person name="Gardiner D.M."/>
        </authorList>
    </citation>
    <scope>NUCLEOTIDE SEQUENCE [LARGE SCALE GENOMIC DNA]</scope>
    <source>
        <strain evidence="2 3">FIESC_28</strain>
    </source>
</reference>
<dbReference type="RefSeq" id="XP_031016014.1">
    <property type="nucleotide sequence ID" value="XM_031159925.1"/>
</dbReference>
<comment type="caution">
    <text evidence="2">The sequence shown here is derived from an EMBL/GenBank/DDBJ whole genome shotgun (WGS) entry which is preliminary data.</text>
</comment>
<dbReference type="AlphaFoldDB" id="A0A366RR25"/>
<gene>
    <name evidence="2" type="ORF">FIESC28_05780</name>
</gene>
<protein>
    <submittedName>
        <fullName evidence="2">Uncharacterized protein</fullName>
    </submittedName>
</protein>
<evidence type="ECO:0000256" key="1">
    <source>
        <dbReference type="SAM" id="Coils"/>
    </source>
</evidence>